<organism evidence="7 8">
    <name type="scientific">Spirobacillus cienkowskii</name>
    <dbReference type="NCBI Taxonomy" id="495820"/>
    <lineage>
        <taxon>Bacteria</taxon>
        <taxon>Pseudomonadati</taxon>
        <taxon>Bdellovibrionota</taxon>
        <taxon>Oligoflexia</taxon>
        <taxon>Silvanigrellales</taxon>
        <taxon>Spirobacillus</taxon>
    </lineage>
</organism>
<feature type="transmembrane region" description="Helical" evidence="5">
    <location>
        <begin position="280"/>
        <end position="299"/>
    </location>
</feature>
<comment type="similarity">
    <text evidence="2">Belongs to the ABC transporter superfamily. ABCC family. Conjugate transporter (TC 3.A.1.208) subfamily.</text>
</comment>
<feature type="transmembrane region" description="Helical" evidence="5">
    <location>
        <begin position="873"/>
        <end position="895"/>
    </location>
</feature>
<feature type="transmembrane region" description="Helical" evidence="5">
    <location>
        <begin position="92"/>
        <end position="112"/>
    </location>
</feature>
<feature type="transmembrane region" description="Helical" evidence="5">
    <location>
        <begin position="788"/>
        <end position="808"/>
    </location>
</feature>
<proteinExistence type="inferred from homology"/>
<accession>A0A369KPV2</accession>
<protein>
    <submittedName>
        <fullName evidence="7">ATP-binding cassette domain-containing protein</fullName>
    </submittedName>
</protein>
<dbReference type="PANTHER" id="PTHR24223">
    <property type="entry name" value="ATP-BINDING CASSETTE SUB-FAMILY C"/>
    <property type="match status" value="1"/>
</dbReference>
<sequence>MASFQKKYLFGFLPFISLISQKADLPEKCLQRAINTDRSLWFIFFSIFKKQIAICGLSQVLLILLLLFSPFLLKFFLVTYLFDKISIDQKRLIETSIYLVVFVTIYLLAFYLKKHVLLQWKTDIERYSIDFVARILRFSKKEDNNIIINNYIDKNGDFFVNKIAQIPVAFCLLFSFPALIAVFFCIYYFMNQLFLVPIIVLFLISIFKFRNQIFLKRNEKKEEFFLKSRSILLKKIFSFGRRVHLLAMENFFIKKINFIQTNSYNLAYSAVQKNSFSNTLFYFSGIIIAIPSITSYALFHKEAGLINLIVLILYFVIAAGFYSNIVHFYDIRKKFKSNFSFSFSKQSKKDLLQNDIDYEEDSLGSGFHQIEKQDKLWLHKASFVLGKEINLYHITYEHEPGHIVAIVGDSCSGKTSLLHAFAGELQLFGGERRVPQKFEIMPQELSFFSGTLRENIILGHEFEEKRYIEVIKATLLEYEINNLENGDDTFISINEQNNFNFLRKIAIARILYAKSEYYFFDDPLKGFSASESTQIFKEGFLKTLHGKNRVLVTQDLNLAALCNYVIVMKDGMIVEQGTHSWLIEKAGLYAKMHYAGVDLNSFNQQNLKNNTKRFSIKNSQIENLNDFNSNKFEAIKKENMLKYMFDSTIYYMRTYFSICKPYVPIALVVMSHISLSLSFLFLFSDFLGQKLTRNNQLIMFSLFSLLSVILFYYFSLKNIESHLKFGAKLEEKVYNLLIKEYQDEHHYTAKYLEKFSKFKEYLFTATTSFIVRISLIFSAIFLMLSTNITAFCFVVAMFSFTCVFFLVFKNSYFEKLDSLLLKKQNLKNITVSFFNSYINPNSQSFRSYLFNKINSKIAETDCVLKDKNAIIFYFYRFLCISIFLFSCLFLVYFVINSKNVNFGSVILSFISIIFLFQAFHHIGRDLNKFNQSIFYFKNLMKTSIRLQEFERNHELISEIWPNKGTFCIKSLNVQASKDNSFSIYNLDLFIPHASRFGLIAQKNQYGLSPFFSILFLFTKIESGSIMLDEEDILKINPLEFRNRYAYISMESLFPFLTLRENIDPEEKFDDSEIWFALNRVGVAQSVALLCNGLNTKIEDFPKHMIWTGEFILFSFAKTLLHKNKVIFLDNLTLTEEAEIRILELLNRELNDATILISAPVSSGLFKICHEVAKVDNEMLTHIPLIRSQQQPFSSDLTMH</sequence>
<dbReference type="InterPro" id="IPR027417">
    <property type="entry name" value="P-loop_NTPase"/>
</dbReference>
<dbReference type="GO" id="GO:0005524">
    <property type="term" value="F:ATP binding"/>
    <property type="evidence" value="ECO:0007669"/>
    <property type="project" value="UniProtKB-KW"/>
</dbReference>
<evidence type="ECO:0000313" key="8">
    <source>
        <dbReference type="Proteomes" id="UP000253934"/>
    </source>
</evidence>
<evidence type="ECO:0000313" key="7">
    <source>
        <dbReference type="EMBL" id="RDB35858.1"/>
    </source>
</evidence>
<reference evidence="7" key="1">
    <citation type="submission" date="2018-04" db="EMBL/GenBank/DDBJ databases">
        <title>Draft genome sequence of the Candidatus Spirobacillus cienkowskii, a pathogen of freshwater Daphnia species, reconstructed from hemolymph metagenomic reads.</title>
        <authorList>
            <person name="Bresciani L."/>
            <person name="Lemos L.N."/>
            <person name="Wale N."/>
            <person name="Lin J.Y."/>
            <person name="Fernandes G.R."/>
            <person name="Duffy M.A."/>
            <person name="Rodrigues J.M."/>
        </authorList>
    </citation>
    <scope>NUCLEOTIDE SEQUENCE [LARGE SCALE GENOMIC DNA]</scope>
    <source>
        <strain evidence="7">Binning01</strain>
    </source>
</reference>
<feature type="transmembrane region" description="Helical" evidence="5">
    <location>
        <begin position="901"/>
        <end position="919"/>
    </location>
</feature>
<dbReference type="Proteomes" id="UP000253934">
    <property type="component" value="Unassembled WGS sequence"/>
</dbReference>
<evidence type="ECO:0000256" key="4">
    <source>
        <dbReference type="ARBA" id="ARBA00022840"/>
    </source>
</evidence>
<comment type="caution">
    <text evidence="7">The sequence shown here is derived from an EMBL/GenBank/DDBJ whole genome shotgun (WGS) entry which is preliminary data.</text>
</comment>
<dbReference type="PANTHER" id="PTHR24223:SF456">
    <property type="entry name" value="MULTIDRUG RESISTANCE-ASSOCIATED PROTEIN LETHAL(2)03659"/>
    <property type="match status" value="1"/>
</dbReference>
<evidence type="ECO:0000256" key="3">
    <source>
        <dbReference type="ARBA" id="ARBA00022741"/>
    </source>
</evidence>
<keyword evidence="8" id="KW-1185">Reference proteome</keyword>
<feature type="transmembrane region" description="Helical" evidence="5">
    <location>
        <begin position="168"/>
        <end position="189"/>
    </location>
</feature>
<dbReference type="GO" id="GO:0016020">
    <property type="term" value="C:membrane"/>
    <property type="evidence" value="ECO:0007669"/>
    <property type="project" value="UniProtKB-SubCell"/>
</dbReference>
<dbReference type="SUPFAM" id="SSF52540">
    <property type="entry name" value="P-loop containing nucleoside triphosphate hydrolases"/>
    <property type="match status" value="2"/>
</dbReference>
<feature type="transmembrane region" description="Helical" evidence="5">
    <location>
        <begin position="305"/>
        <end position="329"/>
    </location>
</feature>
<evidence type="ECO:0000259" key="6">
    <source>
        <dbReference type="PROSITE" id="PS50893"/>
    </source>
</evidence>
<comment type="subcellular location">
    <subcellularLocation>
        <location evidence="1">Membrane</location>
        <topology evidence="1">Multi-pass membrane protein</topology>
    </subcellularLocation>
</comment>
<feature type="transmembrane region" description="Helical" evidence="5">
    <location>
        <begin position="696"/>
        <end position="714"/>
    </location>
</feature>
<keyword evidence="5" id="KW-1133">Transmembrane helix</keyword>
<feature type="transmembrane region" description="Helical" evidence="5">
    <location>
        <begin position="761"/>
        <end position="782"/>
    </location>
</feature>
<dbReference type="EMBL" id="QOVW01000073">
    <property type="protein sequence ID" value="RDB35858.1"/>
    <property type="molecule type" value="Genomic_DNA"/>
</dbReference>
<feature type="transmembrane region" description="Helical" evidence="5">
    <location>
        <begin position="662"/>
        <end position="684"/>
    </location>
</feature>
<evidence type="ECO:0000256" key="5">
    <source>
        <dbReference type="SAM" id="Phobius"/>
    </source>
</evidence>
<evidence type="ECO:0000256" key="2">
    <source>
        <dbReference type="ARBA" id="ARBA00009726"/>
    </source>
</evidence>
<dbReference type="Gene3D" id="3.40.50.300">
    <property type="entry name" value="P-loop containing nucleotide triphosphate hydrolases"/>
    <property type="match status" value="2"/>
</dbReference>
<dbReference type="InterPro" id="IPR003439">
    <property type="entry name" value="ABC_transporter-like_ATP-bd"/>
</dbReference>
<keyword evidence="3" id="KW-0547">Nucleotide-binding</keyword>
<dbReference type="GO" id="GO:0016887">
    <property type="term" value="F:ATP hydrolysis activity"/>
    <property type="evidence" value="ECO:0007669"/>
    <property type="project" value="InterPro"/>
</dbReference>
<keyword evidence="5" id="KW-0812">Transmembrane</keyword>
<evidence type="ECO:0000256" key="1">
    <source>
        <dbReference type="ARBA" id="ARBA00004141"/>
    </source>
</evidence>
<feature type="domain" description="ABC transporter" evidence="6">
    <location>
        <begin position="376"/>
        <end position="595"/>
    </location>
</feature>
<keyword evidence="4 7" id="KW-0067">ATP-binding</keyword>
<dbReference type="InterPro" id="IPR050173">
    <property type="entry name" value="ABC_transporter_C-like"/>
</dbReference>
<dbReference type="GO" id="GO:0042626">
    <property type="term" value="F:ATPase-coupled transmembrane transporter activity"/>
    <property type="evidence" value="ECO:0007669"/>
    <property type="project" value="TreeGrafter"/>
</dbReference>
<gene>
    <name evidence="7" type="ORF">DCC88_08120</name>
</gene>
<dbReference type="AlphaFoldDB" id="A0A369KPV2"/>
<keyword evidence="5" id="KW-0472">Membrane</keyword>
<dbReference type="PROSITE" id="PS50893">
    <property type="entry name" value="ABC_TRANSPORTER_2"/>
    <property type="match status" value="1"/>
</dbReference>
<dbReference type="Pfam" id="PF00005">
    <property type="entry name" value="ABC_tran"/>
    <property type="match status" value="1"/>
</dbReference>
<name>A0A369KPV2_9BACT</name>
<feature type="transmembrane region" description="Helical" evidence="5">
    <location>
        <begin position="195"/>
        <end position="211"/>
    </location>
</feature>
<feature type="transmembrane region" description="Helical" evidence="5">
    <location>
        <begin position="52"/>
        <end position="72"/>
    </location>
</feature>